<reference evidence="3 4" key="1">
    <citation type="submission" date="2020-09" db="EMBL/GenBank/DDBJ databases">
        <title>Novel species of Mucilaginibacter isolated from a glacier on the Tibetan Plateau.</title>
        <authorList>
            <person name="Liu Q."/>
            <person name="Xin Y.-H."/>
        </authorList>
    </citation>
    <scope>NUCLEOTIDE SEQUENCE [LARGE SCALE GENOMIC DNA]</scope>
    <source>
        <strain evidence="3 4">ZT4R22</strain>
    </source>
</reference>
<dbReference type="SUPFAM" id="SSF69318">
    <property type="entry name" value="Integrin alpha N-terminal domain"/>
    <property type="match status" value="1"/>
</dbReference>
<evidence type="ECO:0000313" key="3">
    <source>
        <dbReference type="EMBL" id="MBD1367237.1"/>
    </source>
</evidence>
<comment type="caution">
    <text evidence="3">The sequence shown here is derived from an EMBL/GenBank/DDBJ whole genome shotgun (WGS) entry which is preliminary data.</text>
</comment>
<feature type="domain" description="ASPIC/UnbV" evidence="2">
    <location>
        <begin position="559"/>
        <end position="625"/>
    </location>
</feature>
<dbReference type="EMBL" id="JACWMY010000017">
    <property type="protein sequence ID" value="MBD1367237.1"/>
    <property type="molecule type" value="Genomic_DNA"/>
</dbReference>
<dbReference type="Gene3D" id="2.130.10.130">
    <property type="entry name" value="Integrin alpha, N-terminal"/>
    <property type="match status" value="3"/>
</dbReference>
<dbReference type="InterPro" id="IPR027039">
    <property type="entry name" value="Crtac1"/>
</dbReference>
<proteinExistence type="predicted"/>
<feature type="non-terminal residue" evidence="3">
    <location>
        <position position="721"/>
    </location>
</feature>
<evidence type="ECO:0000256" key="1">
    <source>
        <dbReference type="ARBA" id="ARBA00022729"/>
    </source>
</evidence>
<dbReference type="PANTHER" id="PTHR16026:SF0">
    <property type="entry name" value="CARTILAGE ACIDIC PROTEIN 1"/>
    <property type="match status" value="1"/>
</dbReference>
<dbReference type="InterPro" id="IPR013517">
    <property type="entry name" value="FG-GAP"/>
</dbReference>
<dbReference type="Pfam" id="PF13517">
    <property type="entry name" value="FG-GAP_3"/>
    <property type="match status" value="3"/>
</dbReference>
<evidence type="ECO:0000259" key="2">
    <source>
        <dbReference type="Pfam" id="PF07593"/>
    </source>
</evidence>
<organism evidence="3 4">
    <name type="scientific">Mucilaginibacter pankratovii</name>
    <dbReference type="NCBI Taxonomy" id="2772110"/>
    <lineage>
        <taxon>Bacteria</taxon>
        <taxon>Pseudomonadati</taxon>
        <taxon>Bacteroidota</taxon>
        <taxon>Sphingobacteriia</taxon>
        <taxon>Sphingobacteriales</taxon>
        <taxon>Sphingobacteriaceae</taxon>
        <taxon>Mucilaginibacter</taxon>
    </lineage>
</organism>
<dbReference type="Proteomes" id="UP000606600">
    <property type="component" value="Unassembled WGS sequence"/>
</dbReference>
<protein>
    <submittedName>
        <fullName evidence="3">CRTAC1 family protein</fullName>
    </submittedName>
</protein>
<accession>A0ABR7WZZ0</accession>
<dbReference type="InterPro" id="IPR011519">
    <property type="entry name" value="UnbV_ASPIC"/>
</dbReference>
<dbReference type="InterPro" id="IPR028994">
    <property type="entry name" value="Integrin_alpha_N"/>
</dbReference>
<keyword evidence="4" id="KW-1185">Reference proteome</keyword>
<dbReference type="Pfam" id="PF07593">
    <property type="entry name" value="UnbV_ASPIC"/>
    <property type="match status" value="1"/>
</dbReference>
<gene>
    <name evidence="3" type="ORF">IDJ77_25725</name>
</gene>
<sequence length="721" mass="80004">MINGVLRYCSRYVSLLLLRLLSRRSERTGIAAILLSAICLIGCNNTPPATAIKLFSALPATGTGIVFANNVTYTEQLNVYTYRNFYNGGGVAIGDMNNDGLPDVFFCGNQQSNRLYINGGNFKFTDVTIKAGLSSAGVWSTGVTLADVNGDGWLDIYVCKSGDFSGKNRSNQLFINNGNLTFTEKAAEYGLNNKGLCTHAVFFDYDKDGDLDCYLLNNSFRSVGNYDLIKDQRNIPDPLGGNKLYRNDNGHFIDITQQAGIYSSKIGFGLGVTIADVNNDGWEDIYVSNDFFERDYLYINNKNGTFKECLPDAIRELSLNSMGADIADINNDGLPDIYVTDMLPEPERRLKTKTAFENWDKYQSDLDNGYYQQFLRNVLQLNRGTAPGSTTHQVNFSEIGRLAGVQATDWSWGALITDLDNDGFKDIFVSNGIFKDLTDQDYIQFMANPVEVRRMMGREKEAIKKLIDLMPSEAVPNYAYHNNGDLTFSNKAGEWGLGDAGFSNGSAYGDLDNDGALDLVVNNVNMPAFVYRNNSRKLHPENKYLKVVLQGEGNNRFGTGSRVTVYYNHTLSYQEQMPARGFESSVDNRLNFGLGKTSLIDSVVVQWPDGKQKLLKAVQPNQTITVKQSESARPLKTPAAPAPKTMFVQSADNYGIGFKHTENEYADFDQEKLIFQMHSTDGPRMAAGDVNGDKLEDFYICGAKDQPGALYIQTAGGRFKK</sequence>
<dbReference type="PANTHER" id="PTHR16026">
    <property type="entry name" value="CARTILAGE ACIDIC PROTEIN 1"/>
    <property type="match status" value="1"/>
</dbReference>
<name>A0ABR7WZZ0_9SPHI</name>
<keyword evidence="1" id="KW-0732">Signal</keyword>
<evidence type="ECO:0000313" key="4">
    <source>
        <dbReference type="Proteomes" id="UP000606600"/>
    </source>
</evidence>